<sequence>MWFVSLTVRMPQPAGAIAHIVMAIALAPAMFAAIELVPQWLAPGTPRAVYTGALFALPPAAGWVWITLLNRVINLLPGKTRVRAPLAWENDGDAVIVRFRAIPMRMRELTAWMVATILVTGAIVTTALIVFGDIVERLGPRLLILALGVLFAFPAYLIVTALLRRRSVDATVRVSRDRVWITAGETTHALRLSQIERLRWGTGSDYARLEVTAPGVDLALLVGMAKQADGLAAELPPLPGRTLRLAETEGLEKTTSRRGLVTLSRA</sequence>
<feature type="transmembrane region" description="Helical" evidence="1">
    <location>
        <begin position="143"/>
        <end position="163"/>
    </location>
</feature>
<name>A0ABN3PI20_9MICO</name>
<keyword evidence="3" id="KW-1185">Reference proteome</keyword>
<keyword evidence="1" id="KW-1133">Transmembrane helix</keyword>
<dbReference type="EMBL" id="BAAARI010000012">
    <property type="protein sequence ID" value="GAA2580397.1"/>
    <property type="molecule type" value="Genomic_DNA"/>
</dbReference>
<feature type="transmembrane region" description="Helical" evidence="1">
    <location>
        <begin position="109"/>
        <end position="131"/>
    </location>
</feature>
<comment type="caution">
    <text evidence="2">The sequence shown here is derived from an EMBL/GenBank/DDBJ whole genome shotgun (WGS) entry which is preliminary data.</text>
</comment>
<proteinExistence type="predicted"/>
<feature type="transmembrane region" description="Helical" evidence="1">
    <location>
        <begin position="48"/>
        <end position="73"/>
    </location>
</feature>
<keyword evidence="1" id="KW-0472">Membrane</keyword>
<evidence type="ECO:0000313" key="3">
    <source>
        <dbReference type="Proteomes" id="UP001500274"/>
    </source>
</evidence>
<evidence type="ECO:0000256" key="1">
    <source>
        <dbReference type="SAM" id="Phobius"/>
    </source>
</evidence>
<reference evidence="2 3" key="1">
    <citation type="journal article" date="2019" name="Int. J. Syst. Evol. Microbiol.">
        <title>The Global Catalogue of Microorganisms (GCM) 10K type strain sequencing project: providing services to taxonomists for standard genome sequencing and annotation.</title>
        <authorList>
            <consortium name="The Broad Institute Genomics Platform"/>
            <consortium name="The Broad Institute Genome Sequencing Center for Infectious Disease"/>
            <person name="Wu L."/>
            <person name="Ma J."/>
        </authorList>
    </citation>
    <scope>NUCLEOTIDE SEQUENCE [LARGE SCALE GENOMIC DNA]</scope>
    <source>
        <strain evidence="2 3">JCM 16365</strain>
    </source>
</reference>
<gene>
    <name evidence="2" type="ORF">GCM10009862_19500</name>
</gene>
<evidence type="ECO:0008006" key="4">
    <source>
        <dbReference type="Google" id="ProtNLM"/>
    </source>
</evidence>
<accession>A0ABN3PI20</accession>
<evidence type="ECO:0000313" key="2">
    <source>
        <dbReference type="EMBL" id="GAA2580397.1"/>
    </source>
</evidence>
<organism evidence="2 3">
    <name type="scientific">Microbacterium binotii</name>
    <dbReference type="NCBI Taxonomy" id="462710"/>
    <lineage>
        <taxon>Bacteria</taxon>
        <taxon>Bacillati</taxon>
        <taxon>Actinomycetota</taxon>
        <taxon>Actinomycetes</taxon>
        <taxon>Micrococcales</taxon>
        <taxon>Microbacteriaceae</taxon>
        <taxon>Microbacterium</taxon>
    </lineage>
</organism>
<dbReference type="Proteomes" id="UP001500274">
    <property type="component" value="Unassembled WGS sequence"/>
</dbReference>
<protein>
    <recommendedName>
        <fullName evidence="4">PH domain-containing protein</fullName>
    </recommendedName>
</protein>
<keyword evidence="1" id="KW-0812">Transmembrane</keyword>
<feature type="transmembrane region" description="Helical" evidence="1">
    <location>
        <begin position="20"/>
        <end position="42"/>
    </location>
</feature>